<feature type="transmembrane region" description="Helical" evidence="7">
    <location>
        <begin position="22"/>
        <end position="46"/>
    </location>
</feature>
<feature type="transmembrane region" description="Helical" evidence="7">
    <location>
        <begin position="58"/>
        <end position="77"/>
    </location>
</feature>
<organism evidence="8 9">
    <name type="scientific">Stachybotrys elegans</name>
    <dbReference type="NCBI Taxonomy" id="80388"/>
    <lineage>
        <taxon>Eukaryota</taxon>
        <taxon>Fungi</taxon>
        <taxon>Dikarya</taxon>
        <taxon>Ascomycota</taxon>
        <taxon>Pezizomycotina</taxon>
        <taxon>Sordariomycetes</taxon>
        <taxon>Hypocreomycetidae</taxon>
        <taxon>Hypocreales</taxon>
        <taxon>Stachybotryaceae</taxon>
        <taxon>Stachybotrys</taxon>
    </lineage>
</organism>
<feature type="transmembrane region" description="Helical" evidence="7">
    <location>
        <begin position="177"/>
        <end position="196"/>
    </location>
</feature>
<comment type="similarity">
    <text evidence="3">Belongs to the paxB family.</text>
</comment>
<feature type="transmembrane region" description="Helical" evidence="7">
    <location>
        <begin position="144"/>
        <end position="165"/>
    </location>
</feature>
<keyword evidence="6 7" id="KW-0472">Membrane</keyword>
<dbReference type="PANTHER" id="PTHR42038:SF2">
    <property type="entry name" value="TERPENE CYCLASE AUSL"/>
    <property type="match status" value="1"/>
</dbReference>
<dbReference type="InterPro" id="IPR039020">
    <property type="entry name" value="PaxB-like"/>
</dbReference>
<protein>
    <submittedName>
        <fullName evidence="8">Uncharacterized protein</fullName>
    </submittedName>
</protein>
<evidence type="ECO:0000256" key="4">
    <source>
        <dbReference type="ARBA" id="ARBA00022692"/>
    </source>
</evidence>
<evidence type="ECO:0000256" key="1">
    <source>
        <dbReference type="ARBA" id="ARBA00004141"/>
    </source>
</evidence>
<dbReference type="GO" id="GO:0016829">
    <property type="term" value="F:lyase activity"/>
    <property type="evidence" value="ECO:0007669"/>
    <property type="project" value="InterPro"/>
</dbReference>
<feature type="transmembrane region" description="Helical" evidence="7">
    <location>
        <begin position="216"/>
        <end position="235"/>
    </location>
</feature>
<evidence type="ECO:0000313" key="9">
    <source>
        <dbReference type="Proteomes" id="UP000813444"/>
    </source>
</evidence>
<dbReference type="Proteomes" id="UP000813444">
    <property type="component" value="Unassembled WGS sequence"/>
</dbReference>
<dbReference type="AlphaFoldDB" id="A0A8K0T0I4"/>
<accession>A0A8K0T0I4</accession>
<evidence type="ECO:0000256" key="6">
    <source>
        <dbReference type="ARBA" id="ARBA00023136"/>
    </source>
</evidence>
<evidence type="ECO:0000256" key="2">
    <source>
        <dbReference type="ARBA" id="ARBA00005179"/>
    </source>
</evidence>
<evidence type="ECO:0000313" key="8">
    <source>
        <dbReference type="EMBL" id="KAH7325678.1"/>
    </source>
</evidence>
<evidence type="ECO:0000256" key="7">
    <source>
        <dbReference type="SAM" id="Phobius"/>
    </source>
</evidence>
<name>A0A8K0T0I4_9HYPO</name>
<dbReference type="OrthoDB" id="5294024at2759"/>
<keyword evidence="5 7" id="KW-1133">Transmembrane helix</keyword>
<dbReference type="PANTHER" id="PTHR42038">
    <property type="match status" value="1"/>
</dbReference>
<sequence length="244" mass="27666">MDVPYFHLIPLSPLDQVNLPPASFLLVQEALVLVSTFGWTAAYVLYCRQAFLDRSYGVPLITLVLNTAWEVVFGLIVPPSNDMVFVAGPWTILEAILIYATIKHGAVEWKHTPLVANNLWWILPSSVVISCGFYLAFIQSFEEFRNALIASALINQLCTSVGAVLHLSKGNTRGHSLGIWVTRTNGTFWTVVAHYWQMIHYPQDHPLNLLPVIQYGMWVFLACDFILYPITYFHVSRLEKKKLT</sequence>
<comment type="pathway">
    <text evidence="2">Secondary metabolite biosynthesis.</text>
</comment>
<feature type="transmembrane region" description="Helical" evidence="7">
    <location>
        <begin position="83"/>
        <end position="102"/>
    </location>
</feature>
<dbReference type="GO" id="GO:0016020">
    <property type="term" value="C:membrane"/>
    <property type="evidence" value="ECO:0007669"/>
    <property type="project" value="UniProtKB-SubCell"/>
</dbReference>
<gene>
    <name evidence="8" type="ORF">B0I35DRAFT_405039</name>
</gene>
<dbReference type="EMBL" id="JAGPNK010000002">
    <property type="protein sequence ID" value="KAH7325678.1"/>
    <property type="molecule type" value="Genomic_DNA"/>
</dbReference>
<dbReference type="Pfam" id="PF25129">
    <property type="entry name" value="Pyr4-TMTC"/>
    <property type="match status" value="1"/>
</dbReference>
<reference evidence="8" key="1">
    <citation type="journal article" date="2021" name="Nat. Commun.">
        <title>Genetic determinants of endophytism in the Arabidopsis root mycobiome.</title>
        <authorList>
            <person name="Mesny F."/>
            <person name="Miyauchi S."/>
            <person name="Thiergart T."/>
            <person name="Pickel B."/>
            <person name="Atanasova L."/>
            <person name="Karlsson M."/>
            <person name="Huettel B."/>
            <person name="Barry K.W."/>
            <person name="Haridas S."/>
            <person name="Chen C."/>
            <person name="Bauer D."/>
            <person name="Andreopoulos W."/>
            <person name="Pangilinan J."/>
            <person name="LaButti K."/>
            <person name="Riley R."/>
            <person name="Lipzen A."/>
            <person name="Clum A."/>
            <person name="Drula E."/>
            <person name="Henrissat B."/>
            <person name="Kohler A."/>
            <person name="Grigoriev I.V."/>
            <person name="Martin F.M."/>
            <person name="Hacquard S."/>
        </authorList>
    </citation>
    <scope>NUCLEOTIDE SEQUENCE</scope>
    <source>
        <strain evidence="8">MPI-CAGE-CH-0235</strain>
    </source>
</reference>
<keyword evidence="4 7" id="KW-0812">Transmembrane</keyword>
<comment type="caution">
    <text evidence="8">The sequence shown here is derived from an EMBL/GenBank/DDBJ whole genome shotgun (WGS) entry which is preliminary data.</text>
</comment>
<evidence type="ECO:0000256" key="5">
    <source>
        <dbReference type="ARBA" id="ARBA00022989"/>
    </source>
</evidence>
<keyword evidence="9" id="KW-1185">Reference proteome</keyword>
<comment type="subcellular location">
    <subcellularLocation>
        <location evidence="1">Membrane</location>
        <topology evidence="1">Multi-pass membrane protein</topology>
    </subcellularLocation>
</comment>
<proteinExistence type="inferred from homology"/>
<feature type="transmembrane region" description="Helical" evidence="7">
    <location>
        <begin position="114"/>
        <end position="138"/>
    </location>
</feature>
<evidence type="ECO:0000256" key="3">
    <source>
        <dbReference type="ARBA" id="ARBA00006757"/>
    </source>
</evidence>